<reference evidence="1" key="1">
    <citation type="submission" date="2023-01" db="EMBL/GenBank/DDBJ databases">
        <title>Colletotrichum chrysophilum M932 genome sequence.</title>
        <authorList>
            <person name="Baroncelli R."/>
        </authorList>
    </citation>
    <scope>NUCLEOTIDE SEQUENCE</scope>
    <source>
        <strain evidence="1">M932</strain>
    </source>
</reference>
<dbReference type="AlphaFoldDB" id="A0AAD9E9G2"/>
<dbReference type="Proteomes" id="UP001243330">
    <property type="component" value="Unassembled WGS sequence"/>
</dbReference>
<evidence type="ECO:0008006" key="3">
    <source>
        <dbReference type="Google" id="ProtNLM"/>
    </source>
</evidence>
<name>A0AAD9E9G2_9PEZI</name>
<evidence type="ECO:0000313" key="2">
    <source>
        <dbReference type="Proteomes" id="UP001243330"/>
    </source>
</evidence>
<sequence length="269" mass="29371">MWKIGAVSSLKLDAAALSCAGPNHHPDLQVATNCMDISDCSKPARVTFPSSNIHRTIAGHICNLRCNRGSFTHTGTMAAPTQVTIRDLNGTWRMSKTLSDDLGPSLALQGMPWILRKAVSYATITGKLSQTQDDKGITSIAIQQTASGGIKGEDEKHKLDGAENIHGSLMFGAQHVRSSWLDVKTTNPLSLSGEPLDPYLLQGWLDEEQPGQPGHITVNVINERAGWKADQVWGFSNIDGQRYRIAKFLVSKGEEIAPVRVVYEWVGRE</sequence>
<keyword evidence="2" id="KW-1185">Reference proteome</keyword>
<protein>
    <recommendedName>
        <fullName evidence="3">LCCL domain-containing protein</fullName>
    </recommendedName>
</protein>
<dbReference type="InterPro" id="IPR053037">
    <property type="entry name" value="Pericyclase_pydY-like"/>
</dbReference>
<proteinExistence type="predicted"/>
<organism evidence="1 2">
    <name type="scientific">Colletotrichum chrysophilum</name>
    <dbReference type="NCBI Taxonomy" id="1836956"/>
    <lineage>
        <taxon>Eukaryota</taxon>
        <taxon>Fungi</taxon>
        <taxon>Dikarya</taxon>
        <taxon>Ascomycota</taxon>
        <taxon>Pezizomycotina</taxon>
        <taxon>Sordariomycetes</taxon>
        <taxon>Hypocreomycetidae</taxon>
        <taxon>Glomerellales</taxon>
        <taxon>Glomerellaceae</taxon>
        <taxon>Colletotrichum</taxon>
        <taxon>Colletotrichum gloeosporioides species complex</taxon>
    </lineage>
</organism>
<accession>A0AAD9E9G2</accession>
<dbReference type="EMBL" id="JAQOWY010000624">
    <property type="protein sequence ID" value="KAK1839823.1"/>
    <property type="molecule type" value="Genomic_DNA"/>
</dbReference>
<comment type="caution">
    <text evidence="1">The sequence shown here is derived from an EMBL/GenBank/DDBJ whole genome shotgun (WGS) entry which is preliminary data.</text>
</comment>
<dbReference type="PANTHER" id="PTHR38115">
    <property type="entry name" value="LIPOCALIN-LIKE DOMAIN-CONTAINING PROTEIN"/>
    <property type="match status" value="1"/>
</dbReference>
<dbReference type="PANTHER" id="PTHR38115:SF1">
    <property type="entry name" value="LIPOCALIN-LIKE DOMAIN-CONTAINING PROTEIN"/>
    <property type="match status" value="1"/>
</dbReference>
<gene>
    <name evidence="1" type="ORF">CCHR01_17553</name>
</gene>
<evidence type="ECO:0000313" key="1">
    <source>
        <dbReference type="EMBL" id="KAK1839823.1"/>
    </source>
</evidence>